<protein>
    <submittedName>
        <fullName evidence="1">Uncharacterized protein</fullName>
    </submittedName>
</protein>
<reference evidence="1" key="2">
    <citation type="submission" date="2023-02" db="EMBL/GenBank/DDBJ databases">
        <authorList>
            <consortium name="DOE Joint Genome Institute"/>
            <person name="Mondo S.J."/>
            <person name="Chang Y."/>
            <person name="Wang Y."/>
            <person name="Ahrendt S."/>
            <person name="Andreopoulos W."/>
            <person name="Barry K."/>
            <person name="Beard J."/>
            <person name="Benny G.L."/>
            <person name="Blankenship S."/>
            <person name="Bonito G."/>
            <person name="Cuomo C."/>
            <person name="Desiro A."/>
            <person name="Gervers K.A."/>
            <person name="Hundley H."/>
            <person name="Kuo A."/>
            <person name="LaButti K."/>
            <person name="Lang B.F."/>
            <person name="Lipzen A."/>
            <person name="O'Donnell K."/>
            <person name="Pangilinan J."/>
            <person name="Reynolds N."/>
            <person name="Sandor L."/>
            <person name="Smith M.W."/>
            <person name="Tsang A."/>
            <person name="Grigoriev I.V."/>
            <person name="Stajich J.E."/>
            <person name="Spatafora J.W."/>
        </authorList>
    </citation>
    <scope>NUCLEOTIDE SEQUENCE</scope>
    <source>
        <strain evidence="1">RSA 2281</strain>
    </source>
</reference>
<sequence>SFQQKQNMEEAMNNIEELFSIAKDEMEYALESVGSVYYHEDRATAEKAVHDCLGAFDKFLMDLPTDEMRNEVQGKVGMKIKELKMEYESLPEE</sequence>
<comment type="caution">
    <text evidence="1">The sequence shown here is derived from an EMBL/GenBank/DDBJ whole genome shotgun (WGS) entry which is preliminary data.</text>
</comment>
<feature type="non-terminal residue" evidence="1">
    <location>
        <position position="93"/>
    </location>
</feature>
<gene>
    <name evidence="1" type="ORF">BDA99DRAFT_419237</name>
</gene>
<name>A0AAD5KSU4_9FUNG</name>
<organism evidence="1 2">
    <name type="scientific">Phascolomyces articulosus</name>
    <dbReference type="NCBI Taxonomy" id="60185"/>
    <lineage>
        <taxon>Eukaryota</taxon>
        <taxon>Fungi</taxon>
        <taxon>Fungi incertae sedis</taxon>
        <taxon>Mucoromycota</taxon>
        <taxon>Mucoromycotina</taxon>
        <taxon>Mucoromycetes</taxon>
        <taxon>Mucorales</taxon>
        <taxon>Lichtheimiaceae</taxon>
        <taxon>Phascolomyces</taxon>
    </lineage>
</organism>
<accession>A0AAD5KSU4</accession>
<dbReference type="InterPro" id="IPR053325">
    <property type="entry name" value="H3-Acetyl_Activator"/>
</dbReference>
<dbReference type="EMBL" id="JAIXMP010000003">
    <property type="protein sequence ID" value="KAI9275471.1"/>
    <property type="molecule type" value="Genomic_DNA"/>
</dbReference>
<keyword evidence="2" id="KW-1185">Reference proteome</keyword>
<dbReference type="PANTHER" id="PTHR35706:SF1">
    <property type="entry name" value="EMBRYOGENESIS-LIKE PROTEIN"/>
    <property type="match status" value="1"/>
</dbReference>
<dbReference type="PANTHER" id="PTHR35706">
    <property type="entry name" value="F14O23.11 PROTEIN"/>
    <property type="match status" value="1"/>
</dbReference>
<feature type="non-terminal residue" evidence="1">
    <location>
        <position position="1"/>
    </location>
</feature>
<evidence type="ECO:0000313" key="2">
    <source>
        <dbReference type="Proteomes" id="UP001209540"/>
    </source>
</evidence>
<reference evidence="1" key="1">
    <citation type="journal article" date="2022" name="IScience">
        <title>Evolution of zygomycete secretomes and the origins of terrestrial fungal ecologies.</title>
        <authorList>
            <person name="Chang Y."/>
            <person name="Wang Y."/>
            <person name="Mondo S."/>
            <person name="Ahrendt S."/>
            <person name="Andreopoulos W."/>
            <person name="Barry K."/>
            <person name="Beard J."/>
            <person name="Benny G.L."/>
            <person name="Blankenship S."/>
            <person name="Bonito G."/>
            <person name="Cuomo C."/>
            <person name="Desiro A."/>
            <person name="Gervers K.A."/>
            <person name="Hundley H."/>
            <person name="Kuo A."/>
            <person name="LaButti K."/>
            <person name="Lang B.F."/>
            <person name="Lipzen A."/>
            <person name="O'Donnell K."/>
            <person name="Pangilinan J."/>
            <person name="Reynolds N."/>
            <person name="Sandor L."/>
            <person name="Smith M.E."/>
            <person name="Tsang A."/>
            <person name="Grigoriev I.V."/>
            <person name="Stajich J.E."/>
            <person name="Spatafora J.W."/>
        </authorList>
    </citation>
    <scope>NUCLEOTIDE SEQUENCE</scope>
    <source>
        <strain evidence="1">RSA 2281</strain>
    </source>
</reference>
<dbReference type="AlphaFoldDB" id="A0AAD5KSU4"/>
<proteinExistence type="predicted"/>
<evidence type="ECO:0000313" key="1">
    <source>
        <dbReference type="EMBL" id="KAI9275471.1"/>
    </source>
</evidence>
<dbReference type="Proteomes" id="UP001209540">
    <property type="component" value="Unassembled WGS sequence"/>
</dbReference>